<dbReference type="InterPro" id="IPR021202">
    <property type="entry name" value="Rv3654c-like"/>
</dbReference>
<feature type="region of interest" description="Disordered" evidence="1">
    <location>
        <begin position="113"/>
        <end position="203"/>
    </location>
</feature>
<feature type="compositionally biased region" description="Low complexity" evidence="1">
    <location>
        <begin position="163"/>
        <end position="192"/>
    </location>
</feature>
<dbReference type="Pfam" id="PF13400">
    <property type="entry name" value="Tad"/>
    <property type="match status" value="1"/>
</dbReference>
<protein>
    <recommendedName>
        <fullName evidence="3">Putative Flp pilus-assembly TadG-like N-terminal domain-containing protein</fullName>
    </recommendedName>
</protein>
<dbReference type="AlphaFoldDB" id="A0A7G7MLB1"/>
<organism evidence="4 5">
    <name type="scientific">Pseudonocardia petroleophila</name>
    <dbReference type="NCBI Taxonomy" id="37331"/>
    <lineage>
        <taxon>Bacteria</taxon>
        <taxon>Bacillati</taxon>
        <taxon>Actinomycetota</taxon>
        <taxon>Actinomycetes</taxon>
        <taxon>Pseudonocardiales</taxon>
        <taxon>Pseudonocardiaceae</taxon>
        <taxon>Pseudonocardia</taxon>
    </lineage>
</organism>
<reference evidence="4 5" key="1">
    <citation type="submission" date="2020-08" db="EMBL/GenBank/DDBJ databases">
        <authorList>
            <person name="Mo P."/>
        </authorList>
    </citation>
    <scope>NUCLEOTIDE SEQUENCE [LARGE SCALE GENOMIC DNA]</scope>
    <source>
        <strain evidence="4 5">CGMCC 4.1532</strain>
    </source>
</reference>
<evidence type="ECO:0000259" key="3">
    <source>
        <dbReference type="Pfam" id="PF13400"/>
    </source>
</evidence>
<dbReference type="RefSeq" id="WP_185720399.1">
    <property type="nucleotide sequence ID" value="NZ_BAAAWI010000001.1"/>
</dbReference>
<keyword evidence="5" id="KW-1185">Reference proteome</keyword>
<evidence type="ECO:0000256" key="1">
    <source>
        <dbReference type="SAM" id="MobiDB-lite"/>
    </source>
</evidence>
<evidence type="ECO:0000313" key="4">
    <source>
        <dbReference type="EMBL" id="QNG53572.1"/>
    </source>
</evidence>
<keyword evidence="2" id="KW-1133">Transmembrane helix</keyword>
<feature type="compositionally biased region" description="Pro residues" evidence="1">
    <location>
        <begin position="121"/>
        <end position="160"/>
    </location>
</feature>
<feature type="transmembrane region" description="Helical" evidence="2">
    <location>
        <begin position="15"/>
        <end position="36"/>
    </location>
</feature>
<keyword evidence="2" id="KW-0812">Transmembrane</keyword>
<accession>A0A7G7MLB1</accession>
<dbReference type="InterPro" id="IPR028087">
    <property type="entry name" value="Tad_N"/>
</dbReference>
<dbReference type="Proteomes" id="UP000515728">
    <property type="component" value="Chromosome"/>
</dbReference>
<feature type="region of interest" description="Disordered" evidence="1">
    <location>
        <begin position="225"/>
        <end position="250"/>
    </location>
</feature>
<gene>
    <name evidence="4" type="ORF">H6H00_06330</name>
</gene>
<keyword evidence="2" id="KW-0472">Membrane</keyword>
<proteinExistence type="predicted"/>
<evidence type="ECO:0000313" key="5">
    <source>
        <dbReference type="Proteomes" id="UP000515728"/>
    </source>
</evidence>
<dbReference type="KEGG" id="ppel:H6H00_06330"/>
<dbReference type="EMBL" id="CP060131">
    <property type="protein sequence ID" value="QNG53572.1"/>
    <property type="molecule type" value="Genomic_DNA"/>
</dbReference>
<dbReference type="NCBIfam" id="TIGR03816">
    <property type="entry name" value="tadE_like_DECH"/>
    <property type="match status" value="1"/>
</dbReference>
<sequence>MTGPRRGRTPDDGVATVWAAGAVAVLLGLLVVGIELGAGVAVRHRAEAAADLAALAAAGRAVHGTAAACARAAAIAGGMDTRLRTCRLDGWDVLVATEADLALTVLGPPTVTARARAGPAQPDPPPDPPPVAGPDGTPTPPPPPGAPSTPPAPPASPPGGGPSARSATPSGRNRSSSGHGARGAAGHAAAGAPMRPQPPSAALVVTGLPIGDDRWCRRRLRCLLGGRQESPPRLLRPAPRAAAGPARPPT</sequence>
<name>A0A7G7MLB1_9PSEU</name>
<evidence type="ECO:0000256" key="2">
    <source>
        <dbReference type="SAM" id="Phobius"/>
    </source>
</evidence>
<feature type="domain" description="Putative Flp pilus-assembly TadG-like N-terminal" evidence="3">
    <location>
        <begin position="13"/>
        <end position="59"/>
    </location>
</feature>